<proteinExistence type="predicted"/>
<sequence length="47" mass="5965">MNEKYFELKEKQSNERKLEDHVNVLMRRFDYLFTYLSSFFFFSFLLL</sequence>
<evidence type="ECO:0000256" key="1">
    <source>
        <dbReference type="SAM" id="Phobius"/>
    </source>
</evidence>
<accession>A0A2P2PGZ4</accession>
<dbReference type="EMBL" id="GGEC01073516">
    <property type="protein sequence ID" value="MBX54000.1"/>
    <property type="molecule type" value="Transcribed_RNA"/>
</dbReference>
<evidence type="ECO:0000313" key="2">
    <source>
        <dbReference type="EMBL" id="MBX54000.1"/>
    </source>
</evidence>
<keyword evidence="1" id="KW-0472">Membrane</keyword>
<feature type="transmembrane region" description="Helical" evidence="1">
    <location>
        <begin position="29"/>
        <end position="46"/>
    </location>
</feature>
<reference evidence="2" key="1">
    <citation type="submission" date="2018-02" db="EMBL/GenBank/DDBJ databases">
        <title>Rhizophora mucronata_Transcriptome.</title>
        <authorList>
            <person name="Meera S.P."/>
            <person name="Sreeshan A."/>
            <person name="Augustine A."/>
        </authorList>
    </citation>
    <scope>NUCLEOTIDE SEQUENCE</scope>
    <source>
        <tissue evidence="2">Leaf</tissue>
    </source>
</reference>
<name>A0A2P2PGZ4_RHIMU</name>
<keyword evidence="1" id="KW-0812">Transmembrane</keyword>
<protein>
    <submittedName>
        <fullName evidence="2">Uncharacterized protein</fullName>
    </submittedName>
</protein>
<dbReference type="AlphaFoldDB" id="A0A2P2PGZ4"/>
<keyword evidence="1" id="KW-1133">Transmembrane helix</keyword>
<organism evidence="2">
    <name type="scientific">Rhizophora mucronata</name>
    <name type="common">Asiatic mangrove</name>
    <dbReference type="NCBI Taxonomy" id="61149"/>
    <lineage>
        <taxon>Eukaryota</taxon>
        <taxon>Viridiplantae</taxon>
        <taxon>Streptophyta</taxon>
        <taxon>Embryophyta</taxon>
        <taxon>Tracheophyta</taxon>
        <taxon>Spermatophyta</taxon>
        <taxon>Magnoliopsida</taxon>
        <taxon>eudicotyledons</taxon>
        <taxon>Gunneridae</taxon>
        <taxon>Pentapetalae</taxon>
        <taxon>rosids</taxon>
        <taxon>fabids</taxon>
        <taxon>Malpighiales</taxon>
        <taxon>Rhizophoraceae</taxon>
        <taxon>Rhizophora</taxon>
    </lineage>
</organism>